<feature type="domain" description="ABC transporter" evidence="9">
    <location>
        <begin position="255"/>
        <end position="499"/>
    </location>
</feature>
<keyword evidence="3" id="KW-1003">Cell membrane</keyword>
<gene>
    <name evidence="10" type="ORF">E6G98_13725</name>
    <name evidence="11" type="ORF">E6G99_04710</name>
</gene>
<comment type="subcellular location">
    <subcellularLocation>
        <location evidence="1">Cell membrane</location>
        <topology evidence="1">Peripheral membrane protein</topology>
    </subcellularLocation>
</comment>
<dbReference type="InterPro" id="IPR003439">
    <property type="entry name" value="ABC_transporter-like_ATP-bd"/>
</dbReference>
<evidence type="ECO:0000256" key="7">
    <source>
        <dbReference type="ARBA" id="ARBA00022967"/>
    </source>
</evidence>
<name>A0A537LGU2_9BACT</name>
<proteinExistence type="predicted"/>
<dbReference type="PROSITE" id="PS00211">
    <property type="entry name" value="ABC_TRANSPORTER_1"/>
    <property type="match status" value="2"/>
</dbReference>
<dbReference type="GO" id="GO:0005886">
    <property type="term" value="C:plasma membrane"/>
    <property type="evidence" value="ECO:0007669"/>
    <property type="project" value="UniProtKB-SubCell"/>
</dbReference>
<evidence type="ECO:0000256" key="3">
    <source>
        <dbReference type="ARBA" id="ARBA00022475"/>
    </source>
</evidence>
<evidence type="ECO:0000313" key="11">
    <source>
        <dbReference type="EMBL" id="TMJ08291.1"/>
    </source>
</evidence>
<protein>
    <submittedName>
        <fullName evidence="10">ABC transporter ATP-binding protein</fullName>
    </submittedName>
</protein>
<dbReference type="EMBL" id="VBAI01000281">
    <property type="protein sequence ID" value="TMJ07205.1"/>
    <property type="molecule type" value="Genomic_DNA"/>
</dbReference>
<dbReference type="EMBL" id="VBAJ01000112">
    <property type="protein sequence ID" value="TMJ08291.1"/>
    <property type="molecule type" value="Genomic_DNA"/>
</dbReference>
<dbReference type="InterPro" id="IPR027417">
    <property type="entry name" value="P-loop_NTPase"/>
</dbReference>
<keyword evidence="2" id="KW-0813">Transport</keyword>
<dbReference type="Proteomes" id="UP000318661">
    <property type="component" value="Unassembled WGS sequence"/>
</dbReference>
<dbReference type="SUPFAM" id="SSF52540">
    <property type="entry name" value="P-loop containing nucleoside triphosphate hydrolases"/>
    <property type="match status" value="2"/>
</dbReference>
<dbReference type="GO" id="GO:0005524">
    <property type="term" value="F:ATP binding"/>
    <property type="evidence" value="ECO:0007669"/>
    <property type="project" value="UniProtKB-KW"/>
</dbReference>
<evidence type="ECO:0000256" key="6">
    <source>
        <dbReference type="ARBA" id="ARBA00022840"/>
    </source>
</evidence>
<evidence type="ECO:0000259" key="9">
    <source>
        <dbReference type="PROSITE" id="PS50893"/>
    </source>
</evidence>
<feature type="domain" description="ABC transporter" evidence="9">
    <location>
        <begin position="6"/>
        <end position="240"/>
    </location>
</feature>
<evidence type="ECO:0000256" key="4">
    <source>
        <dbReference type="ARBA" id="ARBA00022737"/>
    </source>
</evidence>
<evidence type="ECO:0000256" key="8">
    <source>
        <dbReference type="ARBA" id="ARBA00023136"/>
    </source>
</evidence>
<dbReference type="Gene3D" id="3.40.50.300">
    <property type="entry name" value="P-loop containing nucleotide triphosphate hydrolases"/>
    <property type="match status" value="2"/>
</dbReference>
<keyword evidence="4" id="KW-0677">Repeat</keyword>
<dbReference type="CDD" id="cd03216">
    <property type="entry name" value="ABC_Carb_Monos_I"/>
    <property type="match status" value="1"/>
</dbReference>
<dbReference type="Pfam" id="PF00005">
    <property type="entry name" value="ABC_tran"/>
    <property type="match status" value="2"/>
</dbReference>
<evidence type="ECO:0000256" key="2">
    <source>
        <dbReference type="ARBA" id="ARBA00022448"/>
    </source>
</evidence>
<dbReference type="InterPro" id="IPR017871">
    <property type="entry name" value="ABC_transporter-like_CS"/>
</dbReference>
<evidence type="ECO:0000256" key="5">
    <source>
        <dbReference type="ARBA" id="ARBA00022741"/>
    </source>
</evidence>
<dbReference type="InterPro" id="IPR050107">
    <property type="entry name" value="ABC_carbohydrate_import_ATPase"/>
</dbReference>
<accession>A0A537LGU2</accession>
<keyword evidence="7" id="KW-1278">Translocase</keyword>
<dbReference type="PROSITE" id="PS50893">
    <property type="entry name" value="ABC_TRANSPORTER_2"/>
    <property type="match status" value="2"/>
</dbReference>
<keyword evidence="5" id="KW-0547">Nucleotide-binding</keyword>
<evidence type="ECO:0000313" key="12">
    <source>
        <dbReference type="Proteomes" id="UP000315217"/>
    </source>
</evidence>
<dbReference type="SMART" id="SM00382">
    <property type="entry name" value="AAA"/>
    <property type="match status" value="1"/>
</dbReference>
<dbReference type="FunFam" id="3.40.50.300:FF:000127">
    <property type="entry name" value="Ribose import ATP-binding protein RbsA"/>
    <property type="match status" value="1"/>
</dbReference>
<dbReference type="AlphaFoldDB" id="A0A537LGU2"/>
<evidence type="ECO:0000313" key="13">
    <source>
        <dbReference type="Proteomes" id="UP000318661"/>
    </source>
</evidence>
<dbReference type="Proteomes" id="UP000315217">
    <property type="component" value="Unassembled WGS sequence"/>
</dbReference>
<organism evidence="10 12">
    <name type="scientific">Candidatus Segetimicrobium genomatis</name>
    <dbReference type="NCBI Taxonomy" id="2569760"/>
    <lineage>
        <taxon>Bacteria</taxon>
        <taxon>Bacillati</taxon>
        <taxon>Candidatus Sysuimicrobiota</taxon>
        <taxon>Candidatus Sysuimicrobiia</taxon>
        <taxon>Candidatus Sysuimicrobiales</taxon>
        <taxon>Candidatus Segetimicrobiaceae</taxon>
        <taxon>Candidatus Segetimicrobium</taxon>
    </lineage>
</organism>
<reference evidence="12 13" key="1">
    <citation type="journal article" date="2019" name="Nat. Microbiol.">
        <title>Mediterranean grassland soil C-N compound turnover is dependent on rainfall and depth, and is mediated by genomically divergent microorganisms.</title>
        <authorList>
            <person name="Diamond S."/>
            <person name="Andeer P.F."/>
            <person name="Li Z."/>
            <person name="Crits-Christoph A."/>
            <person name="Burstein D."/>
            <person name="Anantharaman K."/>
            <person name="Lane K.R."/>
            <person name="Thomas B.C."/>
            <person name="Pan C."/>
            <person name="Northen T.R."/>
            <person name="Banfield J.F."/>
        </authorList>
    </citation>
    <scope>NUCLEOTIDE SEQUENCE [LARGE SCALE GENOMIC DNA]</scope>
    <source>
        <strain evidence="10">NP_1</strain>
        <strain evidence="11">NP_2</strain>
    </source>
</reference>
<evidence type="ECO:0000256" key="1">
    <source>
        <dbReference type="ARBA" id="ARBA00004202"/>
    </source>
</evidence>
<dbReference type="InterPro" id="IPR003593">
    <property type="entry name" value="AAA+_ATPase"/>
</dbReference>
<evidence type="ECO:0000313" key="10">
    <source>
        <dbReference type="EMBL" id="TMJ07205.1"/>
    </source>
</evidence>
<sequence length="501" mass="54465">MSDPLVRLQGIVKTFPGVVANAGIDLAIFPGEVLALLGENGAGKSTLMSILAGLYRPDEGTILFGGERVELRSPRDAIHRGVGMVHQHFRLVDSLTVAENILLGWREPRFLLDLRSSAAHVRRLADQYGLEVDPAARIWQLSVGERQRVEILKMLYRNARVLILDEPTAILTPQEVEQLFRAVRRIRNEERAVLFISHKLDEVRAIADRIVVLRAGRVVGQSSPQASPRDLAQMMVGHDIPVAPKRHLPPGAPVLEARGLDVHGDRGPLAVRGVSLQLRRGEILGIAGVAGNGQRELLEAIAGLRFPAGGSLSFNATDIASLTVRDRWVRGLAYIPEDRLGQGLVGAFTVTENAVLRDYDRPPISRGAIFNWTAAREKAETIVNAFHVHSASLQVSVRHLSGGNQQRLLFGREVLTAPVVLLAMHPTRGLDVEATTTVHRLLIDLSAAGTAILLVSESLDELLAVSDRIAVMHRGRIVGVHPTTEVSRAEIGLLMTGSAPS</sequence>
<dbReference type="PANTHER" id="PTHR43790">
    <property type="entry name" value="CARBOHYDRATE TRANSPORT ATP-BINDING PROTEIN MG119-RELATED"/>
    <property type="match status" value="1"/>
</dbReference>
<keyword evidence="6 10" id="KW-0067">ATP-binding</keyword>
<dbReference type="GO" id="GO:0016887">
    <property type="term" value="F:ATP hydrolysis activity"/>
    <property type="evidence" value="ECO:0007669"/>
    <property type="project" value="InterPro"/>
</dbReference>
<dbReference type="PANTHER" id="PTHR43790:SF4">
    <property type="entry name" value="GUANOSINE IMPORT ATP-BINDING PROTEIN NUPO"/>
    <property type="match status" value="1"/>
</dbReference>
<keyword evidence="8" id="KW-0472">Membrane</keyword>
<dbReference type="CDD" id="cd03215">
    <property type="entry name" value="ABC_Carb_Monos_II"/>
    <property type="match status" value="1"/>
</dbReference>
<comment type="caution">
    <text evidence="10">The sequence shown here is derived from an EMBL/GenBank/DDBJ whole genome shotgun (WGS) entry which is preliminary data.</text>
</comment>